<dbReference type="GO" id="GO:0005886">
    <property type="term" value="C:plasma membrane"/>
    <property type="evidence" value="ECO:0007669"/>
    <property type="project" value="UniProtKB-SubCell"/>
</dbReference>
<proteinExistence type="inferred from homology"/>
<dbReference type="RefSeq" id="WP_141448104.1">
    <property type="nucleotide sequence ID" value="NZ_CBCSAZ010000007.1"/>
</dbReference>
<dbReference type="InterPro" id="IPR000515">
    <property type="entry name" value="MetI-like"/>
</dbReference>
<dbReference type="Proteomes" id="UP000316968">
    <property type="component" value="Chromosome"/>
</dbReference>
<reference evidence="9 10" key="1">
    <citation type="submission" date="2019-06" db="EMBL/GenBank/DDBJ databases">
        <title>Saccharibacillus brassicae sp. nov., an endophytic bacterium isolated from Chinese cabbage seeds (Brassica pekinensis).</title>
        <authorList>
            <person name="Jiang L."/>
            <person name="Lee J."/>
            <person name="Kim S.W."/>
        </authorList>
    </citation>
    <scope>NUCLEOTIDE SEQUENCE [LARGE SCALE GENOMIC DNA]</scope>
    <source>
        <strain evidence="10">KCTC 43072 / ATSA2</strain>
    </source>
</reference>
<keyword evidence="4 7" id="KW-0812">Transmembrane</keyword>
<evidence type="ECO:0000259" key="8">
    <source>
        <dbReference type="PROSITE" id="PS50928"/>
    </source>
</evidence>
<evidence type="ECO:0000256" key="3">
    <source>
        <dbReference type="ARBA" id="ARBA00022475"/>
    </source>
</evidence>
<feature type="transmembrane region" description="Helical" evidence="7">
    <location>
        <begin position="245"/>
        <end position="264"/>
    </location>
</feature>
<accession>A0A4Y6UV28</accession>
<gene>
    <name evidence="9" type="ORF">FFV09_12340</name>
</gene>
<dbReference type="PANTHER" id="PTHR43744:SF12">
    <property type="entry name" value="ABC TRANSPORTER PERMEASE PROTEIN MG189-RELATED"/>
    <property type="match status" value="1"/>
</dbReference>
<dbReference type="InterPro" id="IPR035906">
    <property type="entry name" value="MetI-like_sf"/>
</dbReference>
<evidence type="ECO:0000256" key="4">
    <source>
        <dbReference type="ARBA" id="ARBA00022692"/>
    </source>
</evidence>
<evidence type="ECO:0000256" key="7">
    <source>
        <dbReference type="RuleBase" id="RU363032"/>
    </source>
</evidence>
<dbReference type="PANTHER" id="PTHR43744">
    <property type="entry name" value="ABC TRANSPORTER PERMEASE PROTEIN MG189-RELATED-RELATED"/>
    <property type="match status" value="1"/>
</dbReference>
<dbReference type="PROSITE" id="PS50928">
    <property type="entry name" value="ABC_TM1"/>
    <property type="match status" value="1"/>
</dbReference>
<dbReference type="EMBL" id="CP041217">
    <property type="protein sequence ID" value="QDH21559.1"/>
    <property type="molecule type" value="Genomic_DNA"/>
</dbReference>
<dbReference type="Pfam" id="PF00528">
    <property type="entry name" value="BPD_transp_1"/>
    <property type="match status" value="1"/>
</dbReference>
<dbReference type="AlphaFoldDB" id="A0A4Y6UV28"/>
<feature type="transmembrane region" description="Helical" evidence="7">
    <location>
        <begin position="12"/>
        <end position="33"/>
    </location>
</feature>
<feature type="transmembrane region" description="Helical" evidence="7">
    <location>
        <begin position="184"/>
        <end position="209"/>
    </location>
</feature>
<keyword evidence="10" id="KW-1185">Reference proteome</keyword>
<dbReference type="GO" id="GO:0055085">
    <property type="term" value="P:transmembrane transport"/>
    <property type="evidence" value="ECO:0007669"/>
    <property type="project" value="InterPro"/>
</dbReference>
<name>A0A4Y6UV28_SACBS</name>
<organism evidence="9 10">
    <name type="scientific">Saccharibacillus brassicae</name>
    <dbReference type="NCBI Taxonomy" id="2583377"/>
    <lineage>
        <taxon>Bacteria</taxon>
        <taxon>Bacillati</taxon>
        <taxon>Bacillota</taxon>
        <taxon>Bacilli</taxon>
        <taxon>Bacillales</taxon>
        <taxon>Paenibacillaceae</taxon>
        <taxon>Saccharibacillus</taxon>
    </lineage>
</organism>
<comment type="similarity">
    <text evidence="7">Belongs to the binding-protein-dependent transport system permease family.</text>
</comment>
<evidence type="ECO:0000256" key="1">
    <source>
        <dbReference type="ARBA" id="ARBA00004651"/>
    </source>
</evidence>
<protein>
    <submittedName>
        <fullName evidence="9">Carbohydrate ABC transporter permease</fullName>
    </submittedName>
</protein>
<feature type="transmembrane region" description="Helical" evidence="7">
    <location>
        <begin position="140"/>
        <end position="163"/>
    </location>
</feature>
<evidence type="ECO:0000256" key="5">
    <source>
        <dbReference type="ARBA" id="ARBA00022989"/>
    </source>
</evidence>
<keyword evidence="3" id="KW-1003">Cell membrane</keyword>
<evidence type="ECO:0000313" key="10">
    <source>
        <dbReference type="Proteomes" id="UP000316968"/>
    </source>
</evidence>
<dbReference type="SUPFAM" id="SSF161098">
    <property type="entry name" value="MetI-like"/>
    <property type="match status" value="1"/>
</dbReference>
<dbReference type="KEGG" id="saca:FFV09_12340"/>
<feature type="transmembrane region" description="Helical" evidence="7">
    <location>
        <begin position="76"/>
        <end position="95"/>
    </location>
</feature>
<keyword evidence="2 7" id="KW-0813">Transport</keyword>
<keyword evidence="6 7" id="KW-0472">Membrane</keyword>
<evidence type="ECO:0000313" key="9">
    <source>
        <dbReference type="EMBL" id="QDH21559.1"/>
    </source>
</evidence>
<feature type="transmembrane region" description="Helical" evidence="7">
    <location>
        <begin position="107"/>
        <end position="128"/>
    </location>
</feature>
<evidence type="ECO:0000256" key="2">
    <source>
        <dbReference type="ARBA" id="ARBA00022448"/>
    </source>
</evidence>
<sequence>METGRKYSGRTLLLEVIAVLLALLFLVPFYFVVVNSLKKFADILKDSAALPKAVTFDNFTRAWEILEFPKAFTNSLVITILANVLLALFCSMAAYRLVRHPSRFNNIVFMAFVAAMVIPFQSIMIPLVRVAANLNLTGNLPGLIICYLGFGASLTIFLFHGFVKSVPIEVEEAGIMDGCSPFGVFFRIVVPLLKPMIVTVFILNTLWIWNDFLLPLLIVGGNADLRTIPLATNAFFSQYTKQWDLALAGLLMGIAPIIIFFLALQKHIIAGIAAGAVKG</sequence>
<dbReference type="CDD" id="cd06261">
    <property type="entry name" value="TM_PBP2"/>
    <property type="match status" value="1"/>
</dbReference>
<evidence type="ECO:0000256" key="6">
    <source>
        <dbReference type="ARBA" id="ARBA00023136"/>
    </source>
</evidence>
<feature type="domain" description="ABC transmembrane type-1" evidence="8">
    <location>
        <begin position="72"/>
        <end position="264"/>
    </location>
</feature>
<comment type="subcellular location">
    <subcellularLocation>
        <location evidence="1 7">Cell membrane</location>
        <topology evidence="1 7">Multi-pass membrane protein</topology>
    </subcellularLocation>
</comment>
<dbReference type="Gene3D" id="1.10.3720.10">
    <property type="entry name" value="MetI-like"/>
    <property type="match status" value="1"/>
</dbReference>
<keyword evidence="5 7" id="KW-1133">Transmembrane helix</keyword>
<dbReference type="OrthoDB" id="9772609at2"/>